<dbReference type="Proteomes" id="UP001249851">
    <property type="component" value="Unassembled WGS sequence"/>
</dbReference>
<feature type="region of interest" description="Disordered" evidence="1">
    <location>
        <begin position="205"/>
        <end position="241"/>
    </location>
</feature>
<sequence length="366" mass="41875">METSLCEAERAFLGDLEKFVPSDCKKDYKEAVQLKIASEQRMEKDKSDPVENHMEIYLNVAEIGRIKLTAYVDLGDLQLGRVGQKCILDPELREILSCAVLDADKMIPYQDQELFLITSVVYSEKFELVGKRKQEREGEVCLEPPSQFSKVLNSKLHAKYKEMSTPPGVLKRNGWGPILYECCPVQYNREKKRLEIKEGTFAGQGRRDIGNVKEKSHDHDAPSDEEEDNDDDVGNDDEPVPFDVVADYISPDDFTDQDMKNIERIENVLKTTKSRDKQKALVKKYLGWFENLLTDDKMKILLDHCEPLTNNDCTFLRSLYVAALPGQDSLDFTKVEKAEIHGCGFILNLLYELSDEEWEELGIQSS</sequence>
<comment type="caution">
    <text evidence="2">The sequence shown here is derived from an EMBL/GenBank/DDBJ whole genome shotgun (WGS) entry which is preliminary data.</text>
</comment>
<dbReference type="AlphaFoldDB" id="A0AAD9R4H8"/>
<dbReference type="EMBL" id="JARQWQ010000003">
    <property type="protein sequence ID" value="KAK2572919.1"/>
    <property type="molecule type" value="Genomic_DNA"/>
</dbReference>
<reference evidence="2" key="2">
    <citation type="journal article" date="2023" name="Science">
        <title>Genomic signatures of disease resistance in endangered staghorn corals.</title>
        <authorList>
            <person name="Vollmer S.V."/>
            <person name="Selwyn J.D."/>
            <person name="Despard B.A."/>
            <person name="Roesel C.L."/>
        </authorList>
    </citation>
    <scope>NUCLEOTIDE SEQUENCE</scope>
    <source>
        <strain evidence="2">K2</strain>
    </source>
</reference>
<gene>
    <name evidence="2" type="ORF">P5673_001931</name>
</gene>
<evidence type="ECO:0000313" key="2">
    <source>
        <dbReference type="EMBL" id="KAK2572919.1"/>
    </source>
</evidence>
<name>A0AAD9R4H8_ACRCE</name>
<accession>A0AAD9R4H8</accession>
<evidence type="ECO:0000313" key="3">
    <source>
        <dbReference type="Proteomes" id="UP001249851"/>
    </source>
</evidence>
<feature type="compositionally biased region" description="Acidic residues" evidence="1">
    <location>
        <begin position="223"/>
        <end position="240"/>
    </location>
</feature>
<organism evidence="2 3">
    <name type="scientific">Acropora cervicornis</name>
    <name type="common">Staghorn coral</name>
    <dbReference type="NCBI Taxonomy" id="6130"/>
    <lineage>
        <taxon>Eukaryota</taxon>
        <taxon>Metazoa</taxon>
        <taxon>Cnidaria</taxon>
        <taxon>Anthozoa</taxon>
        <taxon>Hexacorallia</taxon>
        <taxon>Scleractinia</taxon>
        <taxon>Astrocoeniina</taxon>
        <taxon>Acroporidae</taxon>
        <taxon>Acropora</taxon>
    </lineage>
</organism>
<reference evidence="2" key="1">
    <citation type="journal article" date="2023" name="G3 (Bethesda)">
        <title>Whole genome assembly and annotation of the endangered Caribbean coral Acropora cervicornis.</title>
        <authorList>
            <person name="Selwyn J.D."/>
            <person name="Vollmer S.V."/>
        </authorList>
    </citation>
    <scope>NUCLEOTIDE SEQUENCE</scope>
    <source>
        <strain evidence="2">K2</strain>
    </source>
</reference>
<protein>
    <submittedName>
        <fullName evidence="2">Uncharacterized protein</fullName>
    </submittedName>
</protein>
<evidence type="ECO:0000256" key="1">
    <source>
        <dbReference type="SAM" id="MobiDB-lite"/>
    </source>
</evidence>
<proteinExistence type="predicted"/>
<keyword evidence="3" id="KW-1185">Reference proteome</keyword>
<feature type="compositionally biased region" description="Basic and acidic residues" evidence="1">
    <location>
        <begin position="205"/>
        <end position="222"/>
    </location>
</feature>